<sequence length="87" mass="9875">MNKNNTIKIYYFMNFLLILLVAVDSIYSMIFGVIAHQFGFLEDNALNLQRVDLRFARLCIRAAESSNAGDARWSASVIIASIFLKLI</sequence>
<keyword evidence="3" id="KW-1185">Reference proteome</keyword>
<organism evidence="2 3">
    <name type="scientific">Sporolactobacillus inulinus CASD</name>
    <dbReference type="NCBI Taxonomy" id="1069536"/>
    <lineage>
        <taxon>Bacteria</taxon>
        <taxon>Bacillati</taxon>
        <taxon>Bacillota</taxon>
        <taxon>Bacilli</taxon>
        <taxon>Bacillales</taxon>
        <taxon>Sporolactobacillaceae</taxon>
        <taxon>Sporolactobacillus</taxon>
    </lineage>
</organism>
<accession>A0A0U1QL95</accession>
<keyword evidence="1" id="KW-1133">Transmembrane helix</keyword>
<evidence type="ECO:0000313" key="2">
    <source>
        <dbReference type="EMBL" id="KLI01396.1"/>
    </source>
</evidence>
<reference evidence="2 3" key="1">
    <citation type="journal article" date="2011" name="J. Bacteriol.">
        <title>Draft genome sequence of Sporolactobacillus inulinus strain CASD, an efficient D-lactic acid-producing bacterium with high-concentration lactate tolerance capability.</title>
        <authorList>
            <person name="Yu B."/>
            <person name="Su F."/>
            <person name="Wang L."/>
            <person name="Xu K."/>
            <person name="Zhao B."/>
            <person name="Xu P."/>
        </authorList>
    </citation>
    <scope>NUCLEOTIDE SEQUENCE [LARGE SCALE GENOMIC DNA]</scope>
    <source>
        <strain evidence="2 3">CASD</strain>
    </source>
</reference>
<dbReference type="AlphaFoldDB" id="A0A0U1QL95"/>
<dbReference type="Proteomes" id="UP000035553">
    <property type="component" value="Unassembled WGS sequence"/>
</dbReference>
<protein>
    <submittedName>
        <fullName evidence="2">Uncharacterized protein</fullName>
    </submittedName>
</protein>
<gene>
    <name evidence="2" type="ORF">SINU_13635</name>
</gene>
<feature type="transmembrane region" description="Helical" evidence="1">
    <location>
        <begin position="12"/>
        <end position="34"/>
    </location>
</feature>
<evidence type="ECO:0000256" key="1">
    <source>
        <dbReference type="SAM" id="Phobius"/>
    </source>
</evidence>
<proteinExistence type="predicted"/>
<keyword evidence="1" id="KW-0812">Transmembrane</keyword>
<keyword evidence="1" id="KW-0472">Membrane</keyword>
<dbReference type="EMBL" id="AFVQ02000209">
    <property type="protein sequence ID" value="KLI01396.1"/>
    <property type="molecule type" value="Genomic_DNA"/>
</dbReference>
<evidence type="ECO:0000313" key="3">
    <source>
        <dbReference type="Proteomes" id="UP000035553"/>
    </source>
</evidence>
<comment type="caution">
    <text evidence="2">The sequence shown here is derived from an EMBL/GenBank/DDBJ whole genome shotgun (WGS) entry which is preliminary data.</text>
</comment>
<name>A0A0U1QL95_9BACL</name>